<dbReference type="AlphaFoldDB" id="V2WHF7"/>
<evidence type="ECO:0000256" key="1">
    <source>
        <dbReference type="SAM" id="MobiDB-lite"/>
    </source>
</evidence>
<evidence type="ECO:0000313" key="3">
    <source>
        <dbReference type="Proteomes" id="UP000017559"/>
    </source>
</evidence>
<organism evidence="2 3">
    <name type="scientific">Moniliophthora roreri (strain MCA 2997)</name>
    <name type="common">Cocoa frosty pod rot fungus</name>
    <name type="synonym">Crinipellis roreri</name>
    <dbReference type="NCBI Taxonomy" id="1381753"/>
    <lineage>
        <taxon>Eukaryota</taxon>
        <taxon>Fungi</taxon>
        <taxon>Dikarya</taxon>
        <taxon>Basidiomycota</taxon>
        <taxon>Agaricomycotina</taxon>
        <taxon>Agaricomycetes</taxon>
        <taxon>Agaricomycetidae</taxon>
        <taxon>Agaricales</taxon>
        <taxon>Marasmiineae</taxon>
        <taxon>Marasmiaceae</taxon>
        <taxon>Moniliophthora</taxon>
    </lineage>
</organism>
<dbReference type="KEGG" id="mrr:Moror_16284"/>
<keyword evidence="3" id="KW-1185">Reference proteome</keyword>
<reference evidence="2 3" key="1">
    <citation type="journal article" date="2014" name="BMC Genomics">
        <title>Genome and secretome analysis of the hemibiotrophic fungal pathogen, Moniliophthora roreri, which causes frosty pod rot disease of cacao: mechanisms of the biotrophic and necrotrophic phases.</title>
        <authorList>
            <person name="Meinhardt L.W."/>
            <person name="Costa G.G.L."/>
            <person name="Thomazella D.P.T."/>
            <person name="Teixeira P.J.P.L."/>
            <person name="Carazzolle M.F."/>
            <person name="Schuster S.C."/>
            <person name="Carlson J.E."/>
            <person name="Guiltinan M.J."/>
            <person name="Mieczkowski P."/>
            <person name="Farmer A."/>
            <person name="Ramaraj T."/>
            <person name="Crozier J."/>
            <person name="Davis R.E."/>
            <person name="Shao J."/>
            <person name="Melnick R.L."/>
            <person name="Pereira G.A.G."/>
            <person name="Bailey B.A."/>
        </authorList>
    </citation>
    <scope>NUCLEOTIDE SEQUENCE [LARGE SCALE GENOMIC DNA]</scope>
    <source>
        <strain evidence="2 3">MCA 2997</strain>
    </source>
</reference>
<dbReference type="Proteomes" id="UP000017559">
    <property type="component" value="Unassembled WGS sequence"/>
</dbReference>
<sequence>MSVPAPEPVPAMMPPFTITSAPALVMVPGSMLVPHILPLISEVSNTTLTAPDTTGDLQGASPNSGSLPQATWAQNEWHKEHVEEIQAEVHHCSLGTQGAAALAAWRLMRDHNVE</sequence>
<dbReference type="EMBL" id="AWSO01002759">
    <property type="protein sequence ID" value="ESK81022.1"/>
    <property type="molecule type" value="Genomic_DNA"/>
</dbReference>
<dbReference type="HOGENOM" id="CLU_2121702_0_0_1"/>
<comment type="caution">
    <text evidence="2">The sequence shown here is derived from an EMBL/GenBank/DDBJ whole genome shotgun (WGS) entry which is preliminary data.</text>
</comment>
<proteinExistence type="predicted"/>
<gene>
    <name evidence="2" type="ORF">Moror_16284</name>
</gene>
<evidence type="ECO:0000313" key="2">
    <source>
        <dbReference type="EMBL" id="ESK81022.1"/>
    </source>
</evidence>
<feature type="region of interest" description="Disordered" evidence="1">
    <location>
        <begin position="47"/>
        <end position="70"/>
    </location>
</feature>
<accession>V2WHF7</accession>
<dbReference type="OrthoDB" id="3115074at2759"/>
<name>V2WHF7_MONRO</name>
<protein>
    <submittedName>
        <fullName evidence="2">Uncharacterized protein</fullName>
    </submittedName>
</protein>